<comment type="caution">
    <text evidence="10">The sequence shown here is derived from an EMBL/GenBank/DDBJ whole genome shotgun (WGS) entry which is preliminary data.</text>
</comment>
<evidence type="ECO:0000256" key="2">
    <source>
        <dbReference type="ARBA" id="ARBA00001970"/>
    </source>
</evidence>
<comment type="catalytic activity">
    <reaction evidence="1">
        <text>2 a phenolic donor + H2O2 = 2 a phenolic radical donor + 2 H2O</text>
        <dbReference type="Rhea" id="RHEA:56136"/>
        <dbReference type="ChEBI" id="CHEBI:15377"/>
        <dbReference type="ChEBI" id="CHEBI:16240"/>
        <dbReference type="ChEBI" id="CHEBI:139520"/>
        <dbReference type="ChEBI" id="CHEBI:139521"/>
        <dbReference type="EC" id="1.11.1.7"/>
    </reaction>
</comment>
<dbReference type="FunFam" id="1.10.420.10:FF:000011">
    <property type="entry name" value="Adenylate/guanylate cyclase"/>
    <property type="match status" value="1"/>
</dbReference>
<dbReference type="GO" id="GO:0020037">
    <property type="term" value="F:heme binding"/>
    <property type="evidence" value="ECO:0007669"/>
    <property type="project" value="InterPro"/>
</dbReference>
<dbReference type="InterPro" id="IPR019794">
    <property type="entry name" value="Peroxidases_AS"/>
</dbReference>
<dbReference type="GO" id="GO:0140825">
    <property type="term" value="F:lactoperoxidase activity"/>
    <property type="evidence" value="ECO:0007669"/>
    <property type="project" value="UniProtKB-EC"/>
</dbReference>
<dbReference type="PANTHER" id="PTHR31356">
    <property type="entry name" value="THYLAKOID LUMENAL 29 KDA PROTEIN, CHLOROPLASTIC-RELATED"/>
    <property type="match status" value="1"/>
</dbReference>
<comment type="cofactor">
    <cofactor evidence="2">
        <name>heme b</name>
        <dbReference type="ChEBI" id="CHEBI:60344"/>
    </cofactor>
</comment>
<evidence type="ECO:0000256" key="1">
    <source>
        <dbReference type="ARBA" id="ARBA00000189"/>
    </source>
</evidence>
<dbReference type="InterPro" id="IPR019793">
    <property type="entry name" value="Peroxidases_heam-ligand_BS"/>
</dbReference>
<dbReference type="GO" id="GO:0034599">
    <property type="term" value="P:cellular response to oxidative stress"/>
    <property type="evidence" value="ECO:0007669"/>
    <property type="project" value="InterPro"/>
</dbReference>
<dbReference type="PROSITE" id="PS00436">
    <property type="entry name" value="PEROXIDASE_2"/>
    <property type="match status" value="1"/>
</dbReference>
<gene>
    <name evidence="10" type="ORF">Sango_1233700</name>
</gene>
<dbReference type="Pfam" id="PF00141">
    <property type="entry name" value="peroxidase"/>
    <property type="match status" value="1"/>
</dbReference>
<keyword evidence="8" id="KW-0408">Iron</keyword>
<protein>
    <submittedName>
        <fullName evidence="10">L-ascorbate peroxidase 6</fullName>
    </submittedName>
</protein>
<reference evidence="10" key="1">
    <citation type="submission" date="2020-06" db="EMBL/GenBank/DDBJ databases">
        <authorList>
            <person name="Li T."/>
            <person name="Hu X."/>
            <person name="Zhang T."/>
            <person name="Song X."/>
            <person name="Zhang H."/>
            <person name="Dai N."/>
            <person name="Sheng W."/>
            <person name="Hou X."/>
            <person name="Wei L."/>
        </authorList>
    </citation>
    <scope>NUCLEOTIDE SEQUENCE</scope>
    <source>
        <strain evidence="10">K16</strain>
        <tissue evidence="10">Leaf</tissue>
    </source>
</reference>
<comment type="similarity">
    <text evidence="3">Belongs to the peroxidase family. Ascorbate peroxidase subfamily.</text>
</comment>
<evidence type="ECO:0000256" key="6">
    <source>
        <dbReference type="ARBA" id="ARBA00022723"/>
    </source>
</evidence>
<sequence length="325" mass="34682">MRLSTAAVDPSLLRSASSFSAATHLLRLPPRNLPAVKCGGKSLTLASVSASASASPCAAAAPNYLFGRRALMYMATASFLLPSPSFAAATDEMSLLQEEIRKVLSKGKAAGLLRLVFHDAGTFDKGDGTGGMNGSIVYELDRPENMGLKKSVNILGKAKVQVDAIRPVSWADFIAVAGAEAVLVCGGPKIPVQLGRVDAKVPDPEGKLPEESLDATAMKQCFQRKGFSAQELVALSGAHTLGSKGFGNPTVFDNSYFKILLEKPWSSSGGMSSMIGLPSDRALVEDDECIRWISKYADDQNLFFEDFKNVYIKLVNTGAEWTRPV</sequence>
<organism evidence="10 11">
    <name type="scientific">Sesamum angolense</name>
    <dbReference type="NCBI Taxonomy" id="2727404"/>
    <lineage>
        <taxon>Eukaryota</taxon>
        <taxon>Viridiplantae</taxon>
        <taxon>Streptophyta</taxon>
        <taxon>Embryophyta</taxon>
        <taxon>Tracheophyta</taxon>
        <taxon>Spermatophyta</taxon>
        <taxon>Magnoliopsida</taxon>
        <taxon>eudicotyledons</taxon>
        <taxon>Gunneridae</taxon>
        <taxon>Pentapetalae</taxon>
        <taxon>asterids</taxon>
        <taxon>lamiids</taxon>
        <taxon>Lamiales</taxon>
        <taxon>Pedaliaceae</taxon>
        <taxon>Sesamum</taxon>
    </lineage>
</organism>
<dbReference type="PRINTS" id="PR00459">
    <property type="entry name" value="ASPEROXIDASE"/>
</dbReference>
<evidence type="ECO:0000256" key="5">
    <source>
        <dbReference type="ARBA" id="ARBA00022617"/>
    </source>
</evidence>
<evidence type="ECO:0000259" key="9">
    <source>
        <dbReference type="PROSITE" id="PS50873"/>
    </source>
</evidence>
<dbReference type="GO" id="GO:0000302">
    <property type="term" value="P:response to reactive oxygen species"/>
    <property type="evidence" value="ECO:0007669"/>
    <property type="project" value="TreeGrafter"/>
</dbReference>
<keyword evidence="11" id="KW-1185">Reference proteome</keyword>
<dbReference type="Proteomes" id="UP001289374">
    <property type="component" value="Unassembled WGS sequence"/>
</dbReference>
<name>A0AAE1WXK1_9LAMI</name>
<dbReference type="Gene3D" id="1.10.420.10">
    <property type="entry name" value="Peroxidase, domain 2"/>
    <property type="match status" value="1"/>
</dbReference>
<evidence type="ECO:0000256" key="3">
    <source>
        <dbReference type="ARBA" id="ARBA00006873"/>
    </source>
</evidence>
<dbReference type="InterPro" id="IPR010255">
    <property type="entry name" value="Haem_peroxidase_sf"/>
</dbReference>
<dbReference type="GO" id="GO:0046872">
    <property type="term" value="F:metal ion binding"/>
    <property type="evidence" value="ECO:0007669"/>
    <property type="project" value="UniProtKB-KW"/>
</dbReference>
<dbReference type="PROSITE" id="PS50873">
    <property type="entry name" value="PEROXIDASE_4"/>
    <property type="match status" value="1"/>
</dbReference>
<keyword evidence="5" id="KW-0349">Heme</keyword>
<reference evidence="10" key="2">
    <citation type="journal article" date="2024" name="Plant">
        <title>Genomic evolution and insights into agronomic trait innovations of Sesamum species.</title>
        <authorList>
            <person name="Miao H."/>
            <person name="Wang L."/>
            <person name="Qu L."/>
            <person name="Liu H."/>
            <person name="Sun Y."/>
            <person name="Le M."/>
            <person name="Wang Q."/>
            <person name="Wei S."/>
            <person name="Zheng Y."/>
            <person name="Lin W."/>
            <person name="Duan Y."/>
            <person name="Cao H."/>
            <person name="Xiong S."/>
            <person name="Wang X."/>
            <person name="Wei L."/>
            <person name="Li C."/>
            <person name="Ma Q."/>
            <person name="Ju M."/>
            <person name="Zhao R."/>
            <person name="Li G."/>
            <person name="Mu C."/>
            <person name="Tian Q."/>
            <person name="Mei H."/>
            <person name="Zhang T."/>
            <person name="Gao T."/>
            <person name="Zhang H."/>
        </authorList>
    </citation>
    <scope>NUCLEOTIDE SEQUENCE</scope>
    <source>
        <strain evidence="10">K16</strain>
    </source>
</reference>
<dbReference type="InterPro" id="IPR044831">
    <property type="entry name" value="Ccp1-like"/>
</dbReference>
<keyword evidence="7" id="KW-0560">Oxidoreductase</keyword>
<dbReference type="Gene3D" id="1.10.520.10">
    <property type="match status" value="1"/>
</dbReference>
<dbReference type="EMBL" id="JACGWL010000006">
    <property type="protein sequence ID" value="KAK4401276.1"/>
    <property type="molecule type" value="Genomic_DNA"/>
</dbReference>
<evidence type="ECO:0000313" key="11">
    <source>
        <dbReference type="Proteomes" id="UP001289374"/>
    </source>
</evidence>
<dbReference type="InterPro" id="IPR002207">
    <property type="entry name" value="Peroxidase_I"/>
</dbReference>
<dbReference type="PANTHER" id="PTHR31356:SF8">
    <property type="entry name" value="L-ASCORBATE PEROXIDASE 6-RELATED"/>
    <property type="match status" value="1"/>
</dbReference>
<dbReference type="AlphaFoldDB" id="A0AAE1WXK1"/>
<evidence type="ECO:0000256" key="8">
    <source>
        <dbReference type="ARBA" id="ARBA00023004"/>
    </source>
</evidence>
<dbReference type="SUPFAM" id="SSF48113">
    <property type="entry name" value="Heme-dependent peroxidases"/>
    <property type="match status" value="1"/>
</dbReference>
<dbReference type="InterPro" id="IPR002016">
    <property type="entry name" value="Haem_peroxidase"/>
</dbReference>
<dbReference type="GO" id="GO:0042744">
    <property type="term" value="P:hydrogen peroxide catabolic process"/>
    <property type="evidence" value="ECO:0007669"/>
    <property type="project" value="TreeGrafter"/>
</dbReference>
<keyword evidence="4 10" id="KW-0575">Peroxidase</keyword>
<accession>A0AAE1WXK1</accession>
<proteinExistence type="inferred from homology"/>
<feature type="domain" description="Plant heme peroxidase family profile" evidence="9">
    <location>
        <begin position="109"/>
        <end position="325"/>
    </location>
</feature>
<dbReference type="PRINTS" id="PR00458">
    <property type="entry name" value="PEROXIDASE"/>
</dbReference>
<evidence type="ECO:0000256" key="7">
    <source>
        <dbReference type="ARBA" id="ARBA00023002"/>
    </source>
</evidence>
<evidence type="ECO:0000256" key="4">
    <source>
        <dbReference type="ARBA" id="ARBA00022559"/>
    </source>
</evidence>
<keyword evidence="6" id="KW-0479">Metal-binding</keyword>
<dbReference type="FunFam" id="1.10.520.10:FF:000011">
    <property type="entry name" value="L-ascorbate peroxidase"/>
    <property type="match status" value="1"/>
</dbReference>
<evidence type="ECO:0000313" key="10">
    <source>
        <dbReference type="EMBL" id="KAK4401276.1"/>
    </source>
</evidence>
<dbReference type="PROSITE" id="PS00435">
    <property type="entry name" value="PEROXIDASE_1"/>
    <property type="match status" value="1"/>
</dbReference>